<dbReference type="Pfam" id="PF01794">
    <property type="entry name" value="Ferric_reduct"/>
    <property type="match status" value="1"/>
</dbReference>
<dbReference type="InterPro" id="IPR013121">
    <property type="entry name" value="Fe_red_NAD-bd_6"/>
</dbReference>
<keyword evidence="6 12" id="KW-1133">Transmembrane helix</keyword>
<feature type="region of interest" description="Disordered" evidence="11">
    <location>
        <begin position="408"/>
        <end position="427"/>
    </location>
</feature>
<dbReference type="GO" id="GO:0015677">
    <property type="term" value="P:copper ion import"/>
    <property type="evidence" value="ECO:0007669"/>
    <property type="project" value="TreeGrafter"/>
</dbReference>
<keyword evidence="10" id="KW-0325">Glycoprotein</keyword>
<dbReference type="GO" id="GO:0000293">
    <property type="term" value="F:ferric-chelate reductase activity"/>
    <property type="evidence" value="ECO:0007669"/>
    <property type="project" value="UniProtKB-ARBA"/>
</dbReference>
<name>A0A8H5D4S3_9AGAR</name>
<keyword evidence="3" id="KW-0813">Transport</keyword>
<evidence type="ECO:0000256" key="3">
    <source>
        <dbReference type="ARBA" id="ARBA00022448"/>
    </source>
</evidence>
<feature type="transmembrane region" description="Helical" evidence="12">
    <location>
        <begin position="251"/>
        <end position="270"/>
    </location>
</feature>
<evidence type="ECO:0000256" key="1">
    <source>
        <dbReference type="ARBA" id="ARBA00004141"/>
    </source>
</evidence>
<comment type="caution">
    <text evidence="14">The sequence shown here is derived from an EMBL/GenBank/DDBJ whole genome shotgun (WGS) entry which is preliminary data.</text>
</comment>
<protein>
    <recommendedName>
        <fullName evidence="13">FAD-binding FR-type domain-containing protein</fullName>
    </recommendedName>
</protein>
<keyword evidence="9 12" id="KW-0472">Membrane</keyword>
<dbReference type="SFLD" id="SFLDG01168">
    <property type="entry name" value="Ferric_reductase_subgroup_(FRE"/>
    <property type="match status" value="1"/>
</dbReference>
<feature type="transmembrane region" description="Helical" evidence="12">
    <location>
        <begin position="193"/>
        <end position="210"/>
    </location>
</feature>
<evidence type="ECO:0000256" key="10">
    <source>
        <dbReference type="ARBA" id="ARBA00023180"/>
    </source>
</evidence>
<keyword evidence="4 12" id="KW-0812">Transmembrane</keyword>
<reference evidence="14 15" key="1">
    <citation type="journal article" date="2020" name="ISME J.">
        <title>Uncovering the hidden diversity of litter-decomposition mechanisms in mushroom-forming fungi.</title>
        <authorList>
            <person name="Floudas D."/>
            <person name="Bentzer J."/>
            <person name="Ahren D."/>
            <person name="Johansson T."/>
            <person name="Persson P."/>
            <person name="Tunlid A."/>
        </authorList>
    </citation>
    <scope>NUCLEOTIDE SEQUENCE [LARGE SCALE GENOMIC DNA]</scope>
    <source>
        <strain evidence="14 15">CBS 406.79</strain>
    </source>
</reference>
<evidence type="ECO:0000256" key="9">
    <source>
        <dbReference type="ARBA" id="ARBA00023136"/>
    </source>
</evidence>
<comment type="subcellular location">
    <subcellularLocation>
        <location evidence="1">Membrane</location>
        <topology evidence="1">Multi-pass membrane protein</topology>
    </subcellularLocation>
</comment>
<dbReference type="InterPro" id="IPR039261">
    <property type="entry name" value="FNR_nucleotide-bd"/>
</dbReference>
<keyword evidence="7" id="KW-0560">Oxidoreductase</keyword>
<evidence type="ECO:0000256" key="4">
    <source>
        <dbReference type="ARBA" id="ARBA00022692"/>
    </source>
</evidence>
<dbReference type="OrthoDB" id="3944240at2759"/>
<dbReference type="AlphaFoldDB" id="A0A8H5D4S3"/>
<feature type="transmembrane region" description="Helical" evidence="12">
    <location>
        <begin position="126"/>
        <end position="147"/>
    </location>
</feature>
<keyword evidence="15" id="KW-1185">Reference proteome</keyword>
<dbReference type="Pfam" id="PF08022">
    <property type="entry name" value="FAD_binding_8"/>
    <property type="match status" value="1"/>
</dbReference>
<keyword evidence="5" id="KW-0249">Electron transport</keyword>
<dbReference type="Gene3D" id="3.40.50.80">
    <property type="entry name" value="Nucleotide-binding domain of ferredoxin-NADP reductase (FNR) module"/>
    <property type="match status" value="1"/>
</dbReference>
<sequence length="691" mass="74654">MSFGAAPTVPAALQVYNSYLIDPQWQTKFSIIWASCLGAVILVSAPRLVKSIRNGRAFTGFFGVKEDWSQGGKYEVVDPNVSRPPNPPKARSLLSSYIRKIEGLSSAMTSMALWTLPGLGLNFGQIFVILTYLIIVLICIIMGAQLVNNSNRAGFMALAQLPVVFLFATKNSIVSLLLGPGHGYEKLNYIHRWSARCLFLGAVVHGSLWIRNHLQYDILIIGSQKETSGVAALGVLCGIVLTSIKPVRKQLWGFFWVVHVLGFVAFFITICYHTIYAIPWIFPPLAFYAADMFMRMLRVRIKDAGLTAVDSNMTLVRVQDCDSNWIAGQHVRLRVFFSGRVFESHPLTIMNAPSDITCLVSSSSNESSRGIILGARVAGDWTRALNKYAEAEGKILQANDALWVAEKKDNNQSTSEDDNSSSISAPRATRPEVPIQVMMDGPYGGCSVDLGQYETALLIAGGSGATFTIGVLDDIVGRCIRLGRPNGEKTRRIEFVWCLRSYGTMQWFASVLIPIANLVAERGKDVGLDLHVSVYVTCLCNPEAVPVIPNSDVLMLAQRPRTGEILDDLLTEPLGNRCCCAGECACAGDCDGKESRGLSSGAPSSAASIDNVSIAEVPRKKFGNVGDPEACPALAKASAKLEWVGLGGGVAICASGPSSLTREASNATARLSLLRGMELGGVGLHTEMFSV</sequence>
<dbReference type="SUPFAM" id="SSF52343">
    <property type="entry name" value="Ferredoxin reductase-like, C-terminal NADP-linked domain"/>
    <property type="match status" value="1"/>
</dbReference>
<dbReference type="PANTHER" id="PTHR32361:SF9">
    <property type="entry name" value="FERRIC REDUCTASE TRANSMEMBRANE COMPONENT 3-RELATED"/>
    <property type="match status" value="1"/>
</dbReference>
<evidence type="ECO:0000256" key="8">
    <source>
        <dbReference type="ARBA" id="ARBA00023065"/>
    </source>
</evidence>
<dbReference type="GO" id="GO:0006879">
    <property type="term" value="P:intracellular iron ion homeostasis"/>
    <property type="evidence" value="ECO:0007669"/>
    <property type="project" value="TreeGrafter"/>
</dbReference>
<gene>
    <name evidence="14" type="ORF">D9757_012517</name>
</gene>
<feature type="domain" description="FAD-binding FR-type" evidence="13">
    <location>
        <begin position="292"/>
        <end position="449"/>
    </location>
</feature>
<accession>A0A8H5D4S3</accession>
<evidence type="ECO:0000256" key="2">
    <source>
        <dbReference type="ARBA" id="ARBA00006278"/>
    </source>
</evidence>
<dbReference type="SFLD" id="SFLDS00052">
    <property type="entry name" value="Ferric_Reductase_Domain"/>
    <property type="match status" value="1"/>
</dbReference>
<dbReference type="Pfam" id="PF08030">
    <property type="entry name" value="NAD_binding_6"/>
    <property type="match status" value="1"/>
</dbReference>
<dbReference type="EMBL" id="JAACJN010000277">
    <property type="protein sequence ID" value="KAF5352252.1"/>
    <property type="molecule type" value="Genomic_DNA"/>
</dbReference>
<evidence type="ECO:0000256" key="5">
    <source>
        <dbReference type="ARBA" id="ARBA00022982"/>
    </source>
</evidence>
<dbReference type="GO" id="GO:0005886">
    <property type="term" value="C:plasma membrane"/>
    <property type="evidence" value="ECO:0007669"/>
    <property type="project" value="TreeGrafter"/>
</dbReference>
<evidence type="ECO:0000259" key="13">
    <source>
        <dbReference type="PROSITE" id="PS51384"/>
    </source>
</evidence>
<evidence type="ECO:0000256" key="11">
    <source>
        <dbReference type="SAM" id="MobiDB-lite"/>
    </source>
</evidence>
<dbReference type="InterPro" id="IPR051410">
    <property type="entry name" value="Ferric/Cupric_Reductase"/>
</dbReference>
<dbReference type="PANTHER" id="PTHR32361">
    <property type="entry name" value="FERRIC/CUPRIC REDUCTASE TRANSMEMBRANE COMPONENT"/>
    <property type="match status" value="1"/>
</dbReference>
<dbReference type="GO" id="GO:0006826">
    <property type="term" value="P:iron ion transport"/>
    <property type="evidence" value="ECO:0007669"/>
    <property type="project" value="TreeGrafter"/>
</dbReference>
<dbReference type="InterPro" id="IPR013112">
    <property type="entry name" value="FAD-bd_8"/>
</dbReference>
<feature type="transmembrane region" description="Helical" evidence="12">
    <location>
        <begin position="30"/>
        <end position="49"/>
    </location>
</feature>
<evidence type="ECO:0000256" key="12">
    <source>
        <dbReference type="SAM" id="Phobius"/>
    </source>
</evidence>
<evidence type="ECO:0000256" key="6">
    <source>
        <dbReference type="ARBA" id="ARBA00022989"/>
    </source>
</evidence>
<evidence type="ECO:0000313" key="15">
    <source>
        <dbReference type="Proteomes" id="UP000518752"/>
    </source>
</evidence>
<dbReference type="InterPro" id="IPR017927">
    <property type="entry name" value="FAD-bd_FR_type"/>
</dbReference>
<evidence type="ECO:0000256" key="7">
    <source>
        <dbReference type="ARBA" id="ARBA00023002"/>
    </source>
</evidence>
<dbReference type="InterPro" id="IPR013130">
    <property type="entry name" value="Fe3_Rdtase_TM_dom"/>
</dbReference>
<feature type="transmembrane region" description="Helical" evidence="12">
    <location>
        <begin position="154"/>
        <end position="173"/>
    </location>
</feature>
<proteinExistence type="inferred from homology"/>
<evidence type="ECO:0000313" key="14">
    <source>
        <dbReference type="EMBL" id="KAF5352252.1"/>
    </source>
</evidence>
<dbReference type="Proteomes" id="UP000518752">
    <property type="component" value="Unassembled WGS sequence"/>
</dbReference>
<comment type="similarity">
    <text evidence="2">Belongs to the ferric reductase (FRE) family.</text>
</comment>
<organism evidence="14 15">
    <name type="scientific">Collybiopsis confluens</name>
    <dbReference type="NCBI Taxonomy" id="2823264"/>
    <lineage>
        <taxon>Eukaryota</taxon>
        <taxon>Fungi</taxon>
        <taxon>Dikarya</taxon>
        <taxon>Basidiomycota</taxon>
        <taxon>Agaricomycotina</taxon>
        <taxon>Agaricomycetes</taxon>
        <taxon>Agaricomycetidae</taxon>
        <taxon>Agaricales</taxon>
        <taxon>Marasmiineae</taxon>
        <taxon>Omphalotaceae</taxon>
        <taxon>Collybiopsis</taxon>
    </lineage>
</organism>
<dbReference type="PROSITE" id="PS51384">
    <property type="entry name" value="FAD_FR"/>
    <property type="match status" value="1"/>
</dbReference>
<dbReference type="CDD" id="cd06186">
    <property type="entry name" value="NOX_Duox_like_FAD_NADP"/>
    <property type="match status" value="1"/>
</dbReference>
<keyword evidence="8" id="KW-0406">Ion transport</keyword>